<keyword evidence="7" id="KW-1185">Reference proteome</keyword>
<dbReference type="Gene3D" id="3.30.450.40">
    <property type="match status" value="1"/>
</dbReference>
<dbReference type="PATRIC" id="fig|1238180.3.peg.4212"/>
<dbReference type="InterPro" id="IPR005561">
    <property type="entry name" value="ANTAR"/>
</dbReference>
<dbReference type="EMBL" id="ANMG01000038">
    <property type="protein sequence ID" value="EMD25939.1"/>
    <property type="molecule type" value="Genomic_DNA"/>
</dbReference>
<dbReference type="Pfam" id="PF03861">
    <property type="entry name" value="ANTAR"/>
    <property type="match status" value="1"/>
</dbReference>
<dbReference type="SUPFAM" id="SSF52172">
    <property type="entry name" value="CheY-like"/>
    <property type="match status" value="1"/>
</dbReference>
<reference evidence="4 6" key="1">
    <citation type="submission" date="2012-10" db="EMBL/GenBank/DDBJ databases">
        <title>Genome assembly of Amycolatopsis azurea DSM 43854.</title>
        <authorList>
            <person name="Khatri I."/>
            <person name="Kaur I."/>
            <person name="Subramanian S."/>
            <person name="Mayilraj S."/>
        </authorList>
    </citation>
    <scope>NUCLEOTIDE SEQUENCE [LARGE SCALE GENOMIC DNA]</scope>
    <source>
        <strain evidence="4 6">DSM 43854</strain>
    </source>
</reference>
<dbReference type="AlphaFoldDB" id="M2NTZ1"/>
<reference evidence="5 7" key="2">
    <citation type="submission" date="2017-02" db="EMBL/GenBank/DDBJ databases">
        <title>Amycolatopsis azurea DSM 43854 draft genome.</title>
        <authorList>
            <person name="Mayilraj S."/>
        </authorList>
    </citation>
    <scope>NUCLEOTIDE SEQUENCE [LARGE SCALE GENOMIC DNA]</scope>
    <source>
        <strain evidence="5 7">DSM 43854</strain>
    </source>
</reference>
<dbReference type="InterPro" id="IPR029016">
    <property type="entry name" value="GAF-like_dom_sf"/>
</dbReference>
<evidence type="ECO:0000313" key="5">
    <source>
        <dbReference type="EMBL" id="OOC01984.1"/>
    </source>
</evidence>
<keyword evidence="2" id="KW-0804">Transcription</keyword>
<proteinExistence type="predicted"/>
<dbReference type="InterPro" id="IPR011006">
    <property type="entry name" value="CheY-like_superfamily"/>
</dbReference>
<evidence type="ECO:0000259" key="3">
    <source>
        <dbReference type="PROSITE" id="PS50921"/>
    </source>
</evidence>
<dbReference type="InterPro" id="IPR036388">
    <property type="entry name" value="WH-like_DNA-bd_sf"/>
</dbReference>
<protein>
    <submittedName>
        <fullName evidence="5">ANTAR domain-containing protein</fullName>
    </submittedName>
</protein>
<dbReference type="SUPFAM" id="SSF55781">
    <property type="entry name" value="GAF domain-like"/>
    <property type="match status" value="1"/>
</dbReference>
<sequence>MDTLSSECVRLLPIDSMEVFLPGLKLERHPAVVEEGPALESFETGSDVAVVDLSAEVRRWPDYVARMVELGYTAVSAIPLRAMKETVGSIAFLGTETAVLSAEDHRLGQALADVATLCLLQQRELHHYRTLSGQLQTALDSRVIIEQAKGMLAERAGIDVSVAFQRLRAFARSSNRKLSEVAHKFVEGTLDGERLLRPRGR</sequence>
<dbReference type="Proteomes" id="UP000014137">
    <property type="component" value="Unassembled WGS sequence"/>
</dbReference>
<feature type="domain" description="ANTAR" evidence="3">
    <location>
        <begin position="125"/>
        <end position="186"/>
    </location>
</feature>
<dbReference type="PROSITE" id="PS50921">
    <property type="entry name" value="ANTAR"/>
    <property type="match status" value="1"/>
</dbReference>
<comment type="caution">
    <text evidence="4">The sequence shown here is derived from an EMBL/GenBank/DDBJ whole genome shotgun (WGS) entry which is preliminary data.</text>
</comment>
<keyword evidence="1" id="KW-0805">Transcription regulation</keyword>
<evidence type="ECO:0000256" key="1">
    <source>
        <dbReference type="ARBA" id="ARBA00023015"/>
    </source>
</evidence>
<dbReference type="Proteomes" id="UP000188551">
    <property type="component" value="Unassembled WGS sequence"/>
</dbReference>
<dbReference type="GO" id="GO:0003723">
    <property type="term" value="F:RNA binding"/>
    <property type="evidence" value="ECO:0007669"/>
    <property type="project" value="InterPro"/>
</dbReference>
<organism evidence="4 6">
    <name type="scientific">Amycolatopsis azurea DSM 43854</name>
    <dbReference type="NCBI Taxonomy" id="1238180"/>
    <lineage>
        <taxon>Bacteria</taxon>
        <taxon>Bacillati</taxon>
        <taxon>Actinomycetota</taxon>
        <taxon>Actinomycetes</taxon>
        <taxon>Pseudonocardiales</taxon>
        <taxon>Pseudonocardiaceae</taxon>
        <taxon>Amycolatopsis</taxon>
    </lineage>
</organism>
<evidence type="ECO:0000256" key="2">
    <source>
        <dbReference type="ARBA" id="ARBA00023163"/>
    </source>
</evidence>
<dbReference type="EMBL" id="MUXN01000027">
    <property type="protein sequence ID" value="OOC01984.1"/>
    <property type="molecule type" value="Genomic_DNA"/>
</dbReference>
<accession>M2NTZ1</accession>
<dbReference type="SMART" id="SM01012">
    <property type="entry name" value="ANTAR"/>
    <property type="match status" value="1"/>
</dbReference>
<gene>
    <name evidence="5" type="ORF">B0293_36250</name>
    <name evidence="4" type="ORF">C791_3880</name>
</gene>
<dbReference type="Gene3D" id="1.10.10.10">
    <property type="entry name" value="Winged helix-like DNA-binding domain superfamily/Winged helix DNA-binding domain"/>
    <property type="match status" value="1"/>
</dbReference>
<name>M2NTZ1_9PSEU</name>
<evidence type="ECO:0000313" key="7">
    <source>
        <dbReference type="Proteomes" id="UP000188551"/>
    </source>
</evidence>
<evidence type="ECO:0000313" key="6">
    <source>
        <dbReference type="Proteomes" id="UP000014137"/>
    </source>
</evidence>
<evidence type="ECO:0000313" key="4">
    <source>
        <dbReference type="EMBL" id="EMD25939.1"/>
    </source>
</evidence>